<feature type="transmembrane region" description="Helical" evidence="7">
    <location>
        <begin position="178"/>
        <end position="203"/>
    </location>
</feature>
<dbReference type="Gene3D" id="1.10.3720.10">
    <property type="entry name" value="MetI-like"/>
    <property type="match status" value="1"/>
</dbReference>
<evidence type="ECO:0000256" key="7">
    <source>
        <dbReference type="RuleBase" id="RU363032"/>
    </source>
</evidence>
<gene>
    <name evidence="9" type="ORF">OMP40_31600</name>
</gene>
<dbReference type="PANTHER" id="PTHR43744:SF8">
    <property type="entry name" value="SN-GLYCEROL-3-PHOSPHATE TRANSPORT SYSTEM PERMEASE PROTEIN UGPE"/>
    <property type="match status" value="1"/>
</dbReference>
<keyword evidence="5 7" id="KW-1133">Transmembrane helix</keyword>
<feature type="transmembrane region" description="Helical" evidence="7">
    <location>
        <begin position="9"/>
        <end position="29"/>
    </location>
</feature>
<proteinExistence type="inferred from homology"/>
<dbReference type="InterPro" id="IPR000515">
    <property type="entry name" value="MetI-like"/>
</dbReference>
<dbReference type="GO" id="GO:0055085">
    <property type="term" value="P:transmembrane transport"/>
    <property type="evidence" value="ECO:0007669"/>
    <property type="project" value="InterPro"/>
</dbReference>
<dbReference type="CDD" id="cd06261">
    <property type="entry name" value="TM_PBP2"/>
    <property type="match status" value="1"/>
</dbReference>
<evidence type="ECO:0000256" key="3">
    <source>
        <dbReference type="ARBA" id="ARBA00022475"/>
    </source>
</evidence>
<evidence type="ECO:0000259" key="8">
    <source>
        <dbReference type="PROSITE" id="PS50928"/>
    </source>
</evidence>
<dbReference type="PANTHER" id="PTHR43744">
    <property type="entry name" value="ABC TRANSPORTER PERMEASE PROTEIN MG189-RELATED-RELATED"/>
    <property type="match status" value="1"/>
</dbReference>
<evidence type="ECO:0000256" key="5">
    <source>
        <dbReference type="ARBA" id="ARBA00022989"/>
    </source>
</evidence>
<comment type="similarity">
    <text evidence="7">Belongs to the binding-protein-dependent transport system permease family.</text>
</comment>
<name>A0A9X4QW13_9BACL</name>
<protein>
    <submittedName>
        <fullName evidence="9">Carbohydrate ABC transporter permease</fullName>
    </submittedName>
</protein>
<comment type="caution">
    <text evidence="9">The sequence shown here is derived from an EMBL/GenBank/DDBJ whole genome shotgun (WGS) entry which is preliminary data.</text>
</comment>
<dbReference type="SUPFAM" id="SSF161098">
    <property type="entry name" value="MetI-like"/>
    <property type="match status" value="1"/>
</dbReference>
<sequence length="340" mass="38359">MEHPGRKAFVSAIVFLGALVILVPFYMILVNSFKGIRESALFGMGLPSTWNFDNYKEVFDKGNIMRGFKNSFLISGLVVVCVTLFASMAAFVIQRRDDRFMRSTYLLFIMGLIVPVSIVPTIRLMGELHIRGTYFSLIMYYTAVLLPFAVFLLVGFMKQIPRELDEAALLEGCGYFRLYWRIILPLLVTVLITVTIVVMVSVWNDFFGPFYLMTDSTKWTIVLQIFNFVSLYNTNWGIVFAFMVIVISPDPARVLAAAALHYRRFDGGLGQGLTNTGGKNDGWTSARRIDERGWRHAQGSRGRRREMDTARTHSAYPMGTLRSYAGGRSGGRPGRLRACA</sequence>
<dbReference type="AlphaFoldDB" id="A0A9X4QW13"/>
<dbReference type="Pfam" id="PF00528">
    <property type="entry name" value="BPD_transp_1"/>
    <property type="match status" value="1"/>
</dbReference>
<dbReference type="PROSITE" id="PS50928">
    <property type="entry name" value="ABC_TM1"/>
    <property type="match status" value="1"/>
</dbReference>
<evidence type="ECO:0000313" key="10">
    <source>
        <dbReference type="Proteomes" id="UP001153404"/>
    </source>
</evidence>
<dbReference type="GO" id="GO:0005886">
    <property type="term" value="C:plasma membrane"/>
    <property type="evidence" value="ECO:0007669"/>
    <property type="project" value="UniProtKB-SubCell"/>
</dbReference>
<reference evidence="9" key="1">
    <citation type="submission" date="2022-10" db="EMBL/GenBank/DDBJ databases">
        <title>Comparative genomic analysis of Cohnella hashimotonis sp. nov., isolated from the International Space Station.</title>
        <authorList>
            <person name="Simpson A."/>
            <person name="Venkateswaran K."/>
        </authorList>
    </citation>
    <scope>NUCLEOTIDE SEQUENCE</scope>
    <source>
        <strain evidence="9">DSM 28161</strain>
    </source>
</reference>
<evidence type="ECO:0000256" key="4">
    <source>
        <dbReference type="ARBA" id="ARBA00022692"/>
    </source>
</evidence>
<keyword evidence="3" id="KW-1003">Cell membrane</keyword>
<evidence type="ECO:0000256" key="2">
    <source>
        <dbReference type="ARBA" id="ARBA00022448"/>
    </source>
</evidence>
<feature type="transmembrane region" description="Helical" evidence="7">
    <location>
        <begin position="138"/>
        <end position="157"/>
    </location>
</feature>
<feature type="transmembrane region" description="Helical" evidence="7">
    <location>
        <begin position="223"/>
        <end position="247"/>
    </location>
</feature>
<dbReference type="RefSeq" id="WP_277537192.1">
    <property type="nucleotide sequence ID" value="NZ_JAPDIA010000008.1"/>
</dbReference>
<feature type="transmembrane region" description="Helical" evidence="7">
    <location>
        <begin position="72"/>
        <end position="93"/>
    </location>
</feature>
<evidence type="ECO:0000256" key="1">
    <source>
        <dbReference type="ARBA" id="ARBA00004651"/>
    </source>
</evidence>
<organism evidence="9 10">
    <name type="scientific">Cohnella rhizosphaerae</name>
    <dbReference type="NCBI Taxonomy" id="1457232"/>
    <lineage>
        <taxon>Bacteria</taxon>
        <taxon>Bacillati</taxon>
        <taxon>Bacillota</taxon>
        <taxon>Bacilli</taxon>
        <taxon>Bacillales</taxon>
        <taxon>Paenibacillaceae</taxon>
        <taxon>Cohnella</taxon>
    </lineage>
</organism>
<dbReference type="Proteomes" id="UP001153404">
    <property type="component" value="Unassembled WGS sequence"/>
</dbReference>
<keyword evidence="6 7" id="KW-0472">Membrane</keyword>
<accession>A0A9X4QW13</accession>
<keyword evidence="2 7" id="KW-0813">Transport</keyword>
<feature type="domain" description="ABC transmembrane type-1" evidence="8">
    <location>
        <begin position="68"/>
        <end position="257"/>
    </location>
</feature>
<keyword evidence="4 7" id="KW-0812">Transmembrane</keyword>
<evidence type="ECO:0000313" key="9">
    <source>
        <dbReference type="EMBL" id="MDG0813325.1"/>
    </source>
</evidence>
<comment type="subcellular location">
    <subcellularLocation>
        <location evidence="1 7">Cell membrane</location>
        <topology evidence="1 7">Multi-pass membrane protein</topology>
    </subcellularLocation>
</comment>
<keyword evidence="10" id="KW-1185">Reference proteome</keyword>
<evidence type="ECO:0000256" key="6">
    <source>
        <dbReference type="ARBA" id="ARBA00023136"/>
    </source>
</evidence>
<dbReference type="EMBL" id="JAPDIA010000008">
    <property type="protein sequence ID" value="MDG0813325.1"/>
    <property type="molecule type" value="Genomic_DNA"/>
</dbReference>
<feature type="transmembrane region" description="Helical" evidence="7">
    <location>
        <begin position="105"/>
        <end position="126"/>
    </location>
</feature>
<dbReference type="InterPro" id="IPR035906">
    <property type="entry name" value="MetI-like_sf"/>
</dbReference>